<feature type="binding site" evidence="12">
    <location>
        <position position="267"/>
    </location>
    <ligand>
        <name>K(+)</name>
        <dbReference type="ChEBI" id="CHEBI:29103"/>
    </ligand>
</feature>
<feature type="binding site" evidence="12">
    <location>
        <position position="231"/>
    </location>
    <ligand>
        <name>K(+)</name>
        <dbReference type="ChEBI" id="CHEBI:29103"/>
    </ligand>
</feature>
<comment type="activity regulation">
    <text evidence="12">Activated by a monovalent cation that binds near, but not in, the active site. The most likely occupant of the site in vivo is potassium. Ion binding induces a conformational change that may alter substrate affinity.</text>
</comment>
<feature type="binding site" evidence="12">
    <location>
        <begin position="236"/>
        <end position="237"/>
    </location>
    <ligand>
        <name>ATP</name>
        <dbReference type="ChEBI" id="CHEBI:30616"/>
    </ligand>
</feature>
<evidence type="ECO:0000256" key="12">
    <source>
        <dbReference type="HAMAP-Rule" id="MF_01987"/>
    </source>
</evidence>
<evidence type="ECO:0000256" key="4">
    <source>
        <dbReference type="ARBA" id="ARBA00022679"/>
    </source>
</evidence>
<comment type="cofactor">
    <cofactor evidence="12">
        <name>Mg(2+)</name>
        <dbReference type="ChEBI" id="CHEBI:18420"/>
    </cofactor>
    <text evidence="12">Requires a divalent cation, most likely magnesium in vivo, as an electrophilic catalyst to aid phosphoryl group transfer. It is the chelate of the metal and the nucleotide that is the actual substrate.</text>
</comment>
<comment type="caution">
    <text evidence="12">Lacks conserved residue(s) required for the propagation of feature annotation.</text>
</comment>
<dbReference type="GO" id="GO:0005524">
    <property type="term" value="F:ATP binding"/>
    <property type="evidence" value="ECO:0007669"/>
    <property type="project" value="UniProtKB-UniRule"/>
</dbReference>
<dbReference type="Pfam" id="PF00294">
    <property type="entry name" value="PfkB"/>
    <property type="match status" value="1"/>
</dbReference>
<comment type="similarity">
    <text evidence="1">Belongs to the carbohydrate kinase pfkB family.</text>
</comment>
<dbReference type="AlphaFoldDB" id="A0A0D0ESA0"/>
<protein>
    <recommendedName>
        <fullName evidence="3 12">Ribokinase</fullName>
        <shortName evidence="12">RK</shortName>
        <ecNumber evidence="2 12">2.7.1.15</ecNumber>
    </recommendedName>
</protein>
<evidence type="ECO:0000256" key="7">
    <source>
        <dbReference type="ARBA" id="ARBA00022777"/>
    </source>
</evidence>
<dbReference type="GO" id="GO:0046872">
    <property type="term" value="F:metal ion binding"/>
    <property type="evidence" value="ECO:0007669"/>
    <property type="project" value="UniProtKB-KW"/>
</dbReference>
<dbReference type="GO" id="GO:0005829">
    <property type="term" value="C:cytosol"/>
    <property type="evidence" value="ECO:0007669"/>
    <property type="project" value="TreeGrafter"/>
</dbReference>
<keyword evidence="11 12" id="KW-0119">Carbohydrate metabolism</keyword>
<evidence type="ECO:0000256" key="3">
    <source>
        <dbReference type="ARBA" id="ARBA00016943"/>
    </source>
</evidence>
<evidence type="ECO:0000256" key="8">
    <source>
        <dbReference type="ARBA" id="ARBA00022840"/>
    </source>
</evidence>
<dbReference type="PROSITE" id="PS00584">
    <property type="entry name" value="PFKB_KINASES_2"/>
    <property type="match status" value="1"/>
</dbReference>
<dbReference type="PANTHER" id="PTHR10584:SF166">
    <property type="entry name" value="RIBOKINASE"/>
    <property type="match status" value="1"/>
</dbReference>
<dbReference type="InterPro" id="IPR011611">
    <property type="entry name" value="PfkB_dom"/>
</dbReference>
<organism evidence="14 15">
    <name type="scientific">Caldibacillus thermoamylovorans</name>
    <dbReference type="NCBI Taxonomy" id="35841"/>
    <lineage>
        <taxon>Bacteria</taxon>
        <taxon>Bacillati</taxon>
        <taxon>Bacillota</taxon>
        <taxon>Bacilli</taxon>
        <taxon>Bacillales</taxon>
        <taxon>Bacillaceae</taxon>
        <taxon>Caldibacillus</taxon>
    </lineage>
</organism>
<proteinExistence type="inferred from homology"/>
<feature type="binding site" evidence="12">
    <location>
        <position position="233"/>
    </location>
    <ligand>
        <name>K(+)</name>
        <dbReference type="ChEBI" id="CHEBI:29103"/>
    </ligand>
</feature>
<keyword evidence="12" id="KW-0963">Cytoplasm</keyword>
<dbReference type="PROSITE" id="PS00583">
    <property type="entry name" value="PFKB_KINASES_1"/>
    <property type="match status" value="1"/>
</dbReference>
<feature type="binding site" evidence="12">
    <location>
        <position position="181"/>
    </location>
    <ligand>
        <name>ATP</name>
        <dbReference type="ChEBI" id="CHEBI:30616"/>
    </ligand>
</feature>
<feature type="binding site" evidence="12">
    <location>
        <position position="272"/>
    </location>
    <ligand>
        <name>K(+)</name>
        <dbReference type="ChEBI" id="CHEBI:29103"/>
    </ligand>
</feature>
<dbReference type="CDD" id="cd01174">
    <property type="entry name" value="ribokinase"/>
    <property type="match status" value="1"/>
</dbReference>
<dbReference type="GO" id="GO:0019303">
    <property type="term" value="P:D-ribose catabolic process"/>
    <property type="evidence" value="ECO:0007669"/>
    <property type="project" value="UniProtKB-UniRule"/>
</dbReference>
<dbReference type="NCBIfam" id="TIGR02152">
    <property type="entry name" value="D_ribokin_bact"/>
    <property type="match status" value="1"/>
</dbReference>
<name>A0A0D0ESA0_9BACI</name>
<dbReference type="EC" id="2.7.1.15" evidence="2 12"/>
<dbReference type="PANTHER" id="PTHR10584">
    <property type="entry name" value="SUGAR KINASE"/>
    <property type="match status" value="1"/>
</dbReference>
<dbReference type="OrthoDB" id="9775849at2"/>
<dbReference type="PRINTS" id="PR00990">
    <property type="entry name" value="RIBOKINASE"/>
</dbReference>
<comment type="pathway">
    <text evidence="12">Carbohydrate metabolism; D-ribose degradation; D-ribose 5-phosphate from beta-D-ribopyranose: step 2/2.</text>
</comment>
<evidence type="ECO:0000256" key="9">
    <source>
        <dbReference type="ARBA" id="ARBA00022842"/>
    </source>
</evidence>
<sequence>MITIVGSLNIDLITKVGRYPKLGETLLGSRFQTKFGGKGANQAVAVSKLGGEVQMIGCVGSDSYGNDYRTYLQKEGISIDNVEPVTHTSTGTATIIVAEGDNSIIVVPGANFALTPEMIESKKDAIAKSEVVVLQLEIPMETVEKVLEIAKENNVTTILNPAPFQSIPSHWWEMITYITPNEHEAAQLMKDVHFKEAYKEKMIMTNGSKGVLYYRNGKEYKISAPKVQVVDTTGAGDTFNGAFAYFLHEGYNLEETCKFATSAASLSVTKFGAQGGMPTLEELQKFMNGQH</sequence>
<feature type="binding site" evidence="12">
    <location>
        <begin position="9"/>
        <end position="11"/>
    </location>
    <ligand>
        <name>substrate</name>
    </ligand>
</feature>
<evidence type="ECO:0000259" key="13">
    <source>
        <dbReference type="Pfam" id="PF00294"/>
    </source>
</evidence>
<dbReference type="Proteomes" id="UP000032076">
    <property type="component" value="Unassembled WGS sequence"/>
</dbReference>
<reference evidence="14 15" key="1">
    <citation type="submission" date="2015-01" db="EMBL/GenBank/DDBJ databases">
        <title>Draft Genome Sequences of Four Bacillus thermoamylovorans Strains, Isolated From Food Products.</title>
        <authorList>
            <person name="Krawcyk A.O."/>
            <person name="Berendsen E.M."/>
            <person name="Eijlander R.T."/>
            <person name="de Jong A."/>
            <person name="Wells-Bennik M."/>
            <person name="Kuipers O.P."/>
        </authorList>
    </citation>
    <scope>NUCLEOTIDE SEQUENCE [LARGE SCALE GENOMIC DNA]</scope>
    <source>
        <strain evidence="14 15">B4167</strain>
    </source>
</reference>
<keyword evidence="5 12" id="KW-0479">Metal-binding</keyword>
<comment type="caution">
    <text evidence="14">The sequence shown here is derived from an EMBL/GenBank/DDBJ whole genome shotgun (WGS) entry which is preliminary data.</text>
</comment>
<feature type="binding site" evidence="12">
    <location>
        <begin position="205"/>
        <end position="210"/>
    </location>
    <ligand>
        <name>ATP</name>
        <dbReference type="ChEBI" id="CHEBI:30616"/>
    </ligand>
</feature>
<dbReference type="GO" id="GO:0004747">
    <property type="term" value="F:ribokinase activity"/>
    <property type="evidence" value="ECO:0007669"/>
    <property type="project" value="UniProtKB-UniRule"/>
</dbReference>
<evidence type="ECO:0000256" key="6">
    <source>
        <dbReference type="ARBA" id="ARBA00022741"/>
    </source>
</evidence>
<feature type="active site" description="Proton acceptor" evidence="12">
    <location>
        <position position="237"/>
    </location>
</feature>
<feature type="domain" description="Carbohydrate kinase PfkB" evidence="13">
    <location>
        <begin position="2"/>
        <end position="279"/>
    </location>
</feature>
<comment type="subunit">
    <text evidence="12">Homodimer.</text>
</comment>
<keyword evidence="8 12" id="KW-0067">ATP-binding</keyword>
<comment type="similarity">
    <text evidence="12">Belongs to the carbohydrate kinase PfkB family. Ribokinase subfamily.</text>
</comment>
<comment type="subcellular location">
    <subcellularLocation>
        <location evidence="12">Cytoplasm</location>
    </subcellularLocation>
</comment>
<dbReference type="HAMAP" id="MF_01987">
    <property type="entry name" value="Ribokinase"/>
    <property type="match status" value="1"/>
</dbReference>
<dbReference type="InterPro" id="IPR029056">
    <property type="entry name" value="Ribokinase-like"/>
</dbReference>
<comment type="function">
    <text evidence="12">Catalyzes the phosphorylation of ribose at O-5 in a reaction requiring ATP and magnesium. The resulting D-ribose-5-phosphate can then be used either for sythesis of nucleotides, histidine, and tryptophan, or as a component of the pentose phosphate pathway.</text>
</comment>
<dbReference type="InterPro" id="IPR011877">
    <property type="entry name" value="Ribokinase"/>
</dbReference>
<evidence type="ECO:0000256" key="5">
    <source>
        <dbReference type="ARBA" id="ARBA00022723"/>
    </source>
</evidence>
<keyword evidence="4 12" id="KW-0808">Transferase</keyword>
<feature type="binding site" evidence="12">
    <location>
        <position position="270"/>
    </location>
    <ligand>
        <name>K(+)</name>
        <dbReference type="ChEBI" id="CHEBI:29103"/>
    </ligand>
</feature>
<gene>
    <name evidence="12" type="primary">rbsK</name>
    <name evidence="14" type="ORF">B4167_1696</name>
</gene>
<evidence type="ECO:0000313" key="15">
    <source>
        <dbReference type="Proteomes" id="UP000032076"/>
    </source>
</evidence>
<evidence type="ECO:0000256" key="11">
    <source>
        <dbReference type="ARBA" id="ARBA00023277"/>
    </source>
</evidence>
<dbReference type="RefSeq" id="WP_041845107.1">
    <property type="nucleotide sequence ID" value="NZ_JAJCHI010000056.1"/>
</dbReference>
<evidence type="ECO:0000256" key="10">
    <source>
        <dbReference type="ARBA" id="ARBA00022958"/>
    </source>
</evidence>
<dbReference type="SUPFAM" id="SSF53613">
    <property type="entry name" value="Ribokinase-like"/>
    <property type="match status" value="1"/>
</dbReference>
<dbReference type="InterPro" id="IPR002173">
    <property type="entry name" value="Carboh/pur_kinase_PfkB_CS"/>
</dbReference>
<keyword evidence="10 12" id="KW-0630">Potassium</keyword>
<keyword evidence="7 12" id="KW-0418">Kinase</keyword>
<dbReference type="Gene3D" id="3.40.1190.20">
    <property type="match status" value="1"/>
</dbReference>
<accession>A0A0D0ESA0</accession>
<keyword evidence="6 12" id="KW-0547">Nucleotide-binding</keyword>
<evidence type="ECO:0000256" key="1">
    <source>
        <dbReference type="ARBA" id="ARBA00005380"/>
    </source>
</evidence>
<keyword evidence="9 12" id="KW-0460">Magnesium</keyword>
<feature type="binding site" evidence="12">
    <location>
        <position position="237"/>
    </location>
    <ligand>
        <name>substrate</name>
    </ligand>
</feature>
<feature type="binding site" evidence="12">
    <location>
        <position position="137"/>
    </location>
    <ligand>
        <name>substrate</name>
    </ligand>
</feature>
<evidence type="ECO:0000313" key="14">
    <source>
        <dbReference type="EMBL" id="KIO73972.1"/>
    </source>
</evidence>
<dbReference type="EMBL" id="JXLU01000018">
    <property type="protein sequence ID" value="KIO73972.1"/>
    <property type="molecule type" value="Genomic_DNA"/>
</dbReference>
<feature type="binding site" evidence="12">
    <location>
        <begin position="37"/>
        <end position="41"/>
    </location>
    <ligand>
        <name>substrate</name>
    </ligand>
</feature>
<dbReference type="InterPro" id="IPR002139">
    <property type="entry name" value="Ribo/fructo_kinase"/>
</dbReference>
<evidence type="ECO:0000256" key="2">
    <source>
        <dbReference type="ARBA" id="ARBA00012035"/>
    </source>
</evidence>
<comment type="catalytic activity">
    <reaction evidence="12">
        <text>D-ribose + ATP = D-ribose 5-phosphate + ADP + H(+)</text>
        <dbReference type="Rhea" id="RHEA:13697"/>
        <dbReference type="ChEBI" id="CHEBI:15378"/>
        <dbReference type="ChEBI" id="CHEBI:30616"/>
        <dbReference type="ChEBI" id="CHEBI:47013"/>
        <dbReference type="ChEBI" id="CHEBI:78346"/>
        <dbReference type="ChEBI" id="CHEBI:456216"/>
        <dbReference type="EC" id="2.7.1.15"/>
    </reaction>
</comment>